<dbReference type="InterPro" id="IPR011712">
    <property type="entry name" value="Sig_transdc_His_kin_sub3_dim/P"/>
</dbReference>
<evidence type="ECO:0000256" key="6">
    <source>
        <dbReference type="ARBA" id="ARBA00022777"/>
    </source>
</evidence>
<dbReference type="STRING" id="1384459.GL4_2655"/>
<name>A0A0A8K7W1_9HYPH</name>
<dbReference type="InterPro" id="IPR036890">
    <property type="entry name" value="HATPase_C_sf"/>
</dbReference>
<evidence type="ECO:0000256" key="2">
    <source>
        <dbReference type="ARBA" id="ARBA00012438"/>
    </source>
</evidence>
<evidence type="ECO:0000259" key="9">
    <source>
        <dbReference type="PROSITE" id="PS50109"/>
    </source>
</evidence>
<evidence type="ECO:0000256" key="4">
    <source>
        <dbReference type="ARBA" id="ARBA00022679"/>
    </source>
</evidence>
<dbReference type="SMART" id="SM00387">
    <property type="entry name" value="HATPase_c"/>
    <property type="match status" value="1"/>
</dbReference>
<evidence type="ECO:0000256" key="1">
    <source>
        <dbReference type="ARBA" id="ARBA00000085"/>
    </source>
</evidence>
<proteinExistence type="predicted"/>
<keyword evidence="4" id="KW-0808">Transferase</keyword>
<dbReference type="CDD" id="cd16917">
    <property type="entry name" value="HATPase_UhpB-NarQ-NarX-like"/>
    <property type="match status" value="1"/>
</dbReference>
<comment type="catalytic activity">
    <reaction evidence="1">
        <text>ATP + protein L-histidine = ADP + protein N-phospho-L-histidine.</text>
        <dbReference type="EC" id="2.7.13.3"/>
    </reaction>
</comment>
<dbReference type="InterPro" id="IPR003594">
    <property type="entry name" value="HATPase_dom"/>
</dbReference>
<dbReference type="HOGENOM" id="CLU_000445_20_10_5"/>
<keyword evidence="11" id="KW-1185">Reference proteome</keyword>
<dbReference type="GO" id="GO:0000155">
    <property type="term" value="F:phosphorelay sensor kinase activity"/>
    <property type="evidence" value="ECO:0007669"/>
    <property type="project" value="InterPro"/>
</dbReference>
<keyword evidence="5" id="KW-0547">Nucleotide-binding</keyword>
<organism evidence="10 11">
    <name type="scientific">Methyloceanibacter caenitepidi</name>
    <dbReference type="NCBI Taxonomy" id="1384459"/>
    <lineage>
        <taxon>Bacteria</taxon>
        <taxon>Pseudomonadati</taxon>
        <taxon>Pseudomonadota</taxon>
        <taxon>Alphaproteobacteria</taxon>
        <taxon>Hyphomicrobiales</taxon>
        <taxon>Hyphomicrobiaceae</taxon>
        <taxon>Methyloceanibacter</taxon>
    </lineage>
</organism>
<dbReference type="Pfam" id="PF02518">
    <property type="entry name" value="HATPase_c"/>
    <property type="match status" value="1"/>
</dbReference>
<dbReference type="GO" id="GO:0016020">
    <property type="term" value="C:membrane"/>
    <property type="evidence" value="ECO:0007669"/>
    <property type="project" value="InterPro"/>
</dbReference>
<dbReference type="EC" id="2.7.13.3" evidence="2"/>
<evidence type="ECO:0000256" key="3">
    <source>
        <dbReference type="ARBA" id="ARBA00022553"/>
    </source>
</evidence>
<evidence type="ECO:0000313" key="11">
    <source>
        <dbReference type="Proteomes" id="UP000031643"/>
    </source>
</evidence>
<accession>A0A0A8K7W1</accession>
<keyword evidence="7" id="KW-0067">ATP-binding</keyword>
<dbReference type="Proteomes" id="UP000031643">
    <property type="component" value="Chromosome"/>
</dbReference>
<evidence type="ECO:0000256" key="5">
    <source>
        <dbReference type="ARBA" id="ARBA00022741"/>
    </source>
</evidence>
<dbReference type="Gene3D" id="3.30.565.10">
    <property type="entry name" value="Histidine kinase-like ATPase, C-terminal domain"/>
    <property type="match status" value="1"/>
</dbReference>
<dbReference type="SUPFAM" id="SSF55874">
    <property type="entry name" value="ATPase domain of HSP90 chaperone/DNA topoisomerase II/histidine kinase"/>
    <property type="match status" value="1"/>
</dbReference>
<keyword evidence="6" id="KW-0418">Kinase</keyword>
<dbReference type="GO" id="GO:0005524">
    <property type="term" value="F:ATP binding"/>
    <property type="evidence" value="ECO:0007669"/>
    <property type="project" value="UniProtKB-KW"/>
</dbReference>
<reference evidence="10 11" key="1">
    <citation type="submission" date="2014-09" db="EMBL/GenBank/DDBJ databases">
        <title>Genome sequencing of Methyloceanibacter caenitepidi Gela4.</title>
        <authorList>
            <person name="Takeuchi M."/>
            <person name="Susumu S."/>
            <person name="Kamagata Y."/>
            <person name="Oshima K."/>
            <person name="Hattori M."/>
            <person name="Iwasaki W."/>
        </authorList>
    </citation>
    <scope>NUCLEOTIDE SEQUENCE [LARGE SCALE GENOMIC DNA]</scope>
    <source>
        <strain evidence="10 11">Gela4</strain>
    </source>
</reference>
<dbReference type="Gene3D" id="1.20.5.1930">
    <property type="match status" value="1"/>
</dbReference>
<sequence length="397" mass="44073">MTEARGTKLAPRSARFAPCLVGGEREQSPSTTINLLNKILTRLLSDPDSVEPFELVLSHIMEMTDARSGAIFVSTESGRQLVQLAVVGDDDRSRWLRVIRQSHLFSSLDTPEGPRIVSDATDPDSSVVVQSFSQGISGIGLLLLRVESSEIPVSRKTLESFTEYLSGVIESARCARMKLRSAQSEERAAIARELHDSLAQSISYLKVKVSLLQDTLRKRTDSIPDIEKTLQEVRSTLSTADLQLRELITTFRLTMRGRTFSQALEDSIEEFERRSSIAFDLDNRLKAGRLTVSDEMQLLLILREALCNVVRHSHASLCWVSVRVRDDGAILMRVEDNGIGVQLALQDGEHHHGLIIMQERARALGGTFRIEDRIGGGTRLNVYCPGTDDSGFNAIVD</sequence>
<dbReference type="InterPro" id="IPR050482">
    <property type="entry name" value="Sensor_HK_TwoCompSys"/>
</dbReference>
<dbReference type="AlphaFoldDB" id="A0A0A8K7W1"/>
<gene>
    <name evidence="10" type="ORF">GL4_2655</name>
</gene>
<dbReference type="PANTHER" id="PTHR24421:SF10">
    <property type="entry name" value="NITRATE_NITRITE SENSOR PROTEIN NARQ"/>
    <property type="match status" value="1"/>
</dbReference>
<dbReference type="EMBL" id="AP014648">
    <property type="protein sequence ID" value="BAQ18089.1"/>
    <property type="molecule type" value="Genomic_DNA"/>
</dbReference>
<dbReference type="PROSITE" id="PS50109">
    <property type="entry name" value="HIS_KIN"/>
    <property type="match status" value="1"/>
</dbReference>
<protein>
    <recommendedName>
        <fullName evidence="2">histidine kinase</fullName>
        <ecNumber evidence="2">2.7.13.3</ecNumber>
    </recommendedName>
</protein>
<feature type="domain" description="Histidine kinase" evidence="9">
    <location>
        <begin position="189"/>
        <end position="388"/>
    </location>
</feature>
<dbReference type="PANTHER" id="PTHR24421">
    <property type="entry name" value="NITRATE/NITRITE SENSOR PROTEIN NARX-RELATED"/>
    <property type="match status" value="1"/>
</dbReference>
<evidence type="ECO:0000256" key="8">
    <source>
        <dbReference type="ARBA" id="ARBA00023012"/>
    </source>
</evidence>
<evidence type="ECO:0000313" key="10">
    <source>
        <dbReference type="EMBL" id="BAQ18089.1"/>
    </source>
</evidence>
<dbReference type="GO" id="GO:0046983">
    <property type="term" value="F:protein dimerization activity"/>
    <property type="evidence" value="ECO:0007669"/>
    <property type="project" value="InterPro"/>
</dbReference>
<dbReference type="KEGG" id="mcg:GL4_2655"/>
<keyword evidence="3" id="KW-0597">Phosphoprotein</keyword>
<dbReference type="Pfam" id="PF07730">
    <property type="entry name" value="HisKA_3"/>
    <property type="match status" value="1"/>
</dbReference>
<evidence type="ECO:0000256" key="7">
    <source>
        <dbReference type="ARBA" id="ARBA00022840"/>
    </source>
</evidence>
<dbReference type="InterPro" id="IPR005467">
    <property type="entry name" value="His_kinase_dom"/>
</dbReference>
<dbReference type="OrthoDB" id="9778496at2"/>
<keyword evidence="8" id="KW-0902">Two-component regulatory system</keyword>